<feature type="region of interest" description="Disordered" evidence="1">
    <location>
        <begin position="459"/>
        <end position="480"/>
    </location>
</feature>
<organism evidence="3 4">
    <name type="scientific">Phrynocephalus forsythii</name>
    <dbReference type="NCBI Taxonomy" id="171643"/>
    <lineage>
        <taxon>Eukaryota</taxon>
        <taxon>Metazoa</taxon>
        <taxon>Chordata</taxon>
        <taxon>Craniata</taxon>
        <taxon>Vertebrata</taxon>
        <taxon>Euteleostomi</taxon>
        <taxon>Lepidosauria</taxon>
        <taxon>Squamata</taxon>
        <taxon>Bifurcata</taxon>
        <taxon>Unidentata</taxon>
        <taxon>Episquamata</taxon>
        <taxon>Toxicofera</taxon>
        <taxon>Iguania</taxon>
        <taxon>Acrodonta</taxon>
        <taxon>Agamidae</taxon>
        <taxon>Agaminae</taxon>
        <taxon>Phrynocephalus</taxon>
    </lineage>
</organism>
<feature type="region of interest" description="Disordered" evidence="1">
    <location>
        <begin position="733"/>
        <end position="764"/>
    </location>
</feature>
<dbReference type="OrthoDB" id="42382at2759"/>
<dbReference type="EMBL" id="JAPFRF010000004">
    <property type="protein sequence ID" value="KAJ7335260.1"/>
    <property type="molecule type" value="Genomic_DNA"/>
</dbReference>
<dbReference type="CDD" id="cd06763">
    <property type="entry name" value="PDZ7_PDZD2-PDZ4_hPro-IL-16-like"/>
    <property type="match status" value="1"/>
</dbReference>
<feature type="region of interest" description="Disordered" evidence="1">
    <location>
        <begin position="66"/>
        <end position="160"/>
    </location>
</feature>
<feature type="region of interest" description="Disordered" evidence="1">
    <location>
        <begin position="244"/>
        <end position="278"/>
    </location>
</feature>
<evidence type="ECO:0000259" key="2">
    <source>
        <dbReference type="PROSITE" id="PS50106"/>
    </source>
</evidence>
<feature type="region of interest" description="Disordered" evidence="1">
    <location>
        <begin position="1086"/>
        <end position="1127"/>
    </location>
</feature>
<dbReference type="Pfam" id="PF00595">
    <property type="entry name" value="PDZ"/>
    <property type="match status" value="2"/>
</dbReference>
<feature type="region of interest" description="Disordered" evidence="1">
    <location>
        <begin position="838"/>
        <end position="865"/>
    </location>
</feature>
<feature type="compositionally biased region" description="Basic and acidic residues" evidence="1">
    <location>
        <begin position="118"/>
        <end position="127"/>
    </location>
</feature>
<proteinExistence type="predicted"/>
<feature type="compositionally biased region" description="Basic and acidic residues" evidence="1">
    <location>
        <begin position="386"/>
        <end position="400"/>
    </location>
</feature>
<feature type="compositionally biased region" description="Basic and acidic residues" evidence="1">
    <location>
        <begin position="662"/>
        <end position="672"/>
    </location>
</feature>
<evidence type="ECO:0000313" key="3">
    <source>
        <dbReference type="EMBL" id="KAJ7335260.1"/>
    </source>
</evidence>
<dbReference type="Proteomes" id="UP001142489">
    <property type="component" value="Unassembled WGS sequence"/>
</dbReference>
<comment type="caution">
    <text evidence="3">The sequence shown here is derived from an EMBL/GenBank/DDBJ whole genome shotgun (WGS) entry which is preliminary data.</text>
</comment>
<feature type="compositionally biased region" description="Low complexity" evidence="1">
    <location>
        <begin position="257"/>
        <end position="272"/>
    </location>
</feature>
<dbReference type="Gene3D" id="2.30.42.10">
    <property type="match status" value="3"/>
</dbReference>
<dbReference type="InterPro" id="IPR001478">
    <property type="entry name" value="PDZ"/>
</dbReference>
<feature type="region of interest" description="Disordered" evidence="1">
    <location>
        <begin position="580"/>
        <end position="609"/>
    </location>
</feature>
<feature type="domain" description="PDZ" evidence="2">
    <location>
        <begin position="1318"/>
        <end position="1403"/>
    </location>
</feature>
<feature type="region of interest" description="Disordered" evidence="1">
    <location>
        <begin position="1280"/>
        <end position="1309"/>
    </location>
</feature>
<feature type="region of interest" description="Disordered" evidence="1">
    <location>
        <begin position="960"/>
        <end position="1031"/>
    </location>
</feature>
<feature type="compositionally biased region" description="Basic residues" evidence="1">
    <location>
        <begin position="1019"/>
        <end position="1031"/>
    </location>
</feature>
<dbReference type="PROSITE" id="PS50106">
    <property type="entry name" value="PDZ"/>
    <property type="match status" value="3"/>
</dbReference>
<dbReference type="SMART" id="SM00228">
    <property type="entry name" value="PDZ"/>
    <property type="match status" value="3"/>
</dbReference>
<dbReference type="SUPFAM" id="SSF50156">
    <property type="entry name" value="PDZ domain-like"/>
    <property type="match status" value="3"/>
</dbReference>
<evidence type="ECO:0000256" key="1">
    <source>
        <dbReference type="SAM" id="MobiDB-lite"/>
    </source>
</evidence>
<sequence>MVIAGWRPGGVAERDSKGKLTPGCDILSINGMPINELSFEELCQYVRCLPTSITLDIQKADPALNRCSDPASSEADEATQADPSSIPTTEEENVFAIQKEPLHKDDSDYGAVSPSGIKPEEMQRDSPETSSAQDSTVWPSKDTDEFPGNVNPSEENDGMGLLLRDTYPKEAAMAEDVSSTAGSDIIKNCPLEKPLSSVSNTEELLGFSVLDSINASKILTVNKTRLSNYSRNFSSLNEDHFAGVASKTNSTPNSMYSAADDSSSDTESVAETPGPDDEHIEICCLDEEQQRSSQKELVTTTAEAPLHTPECYPLNGVLQEESRAEIDSLEMTKGSFASEEPDLPGQSSTEHIVPHTTFGSLSQVSPSEVDQLDRNNPGFSFQDLSSTREEERISLEAKEEPTEICETSKCDTLETPVCVTQTVNGWDSNMLEKDEPDKKQPPLLGNDLGTDFNTCVPDCPPPLRKKGNGDSTHLSKPDGYAMDGALQKTLNIPRSPLLTKSKDVSKAAAAAAVDLAGKSEKTSSTPAAQGSNAKNQNGGQSKGVTVPPSSFNKGTSLHNLATHLEPPTRSLSMGSKILQQEEESKQPLAVPQESSSPMLNGGSRSVQNNEGKLAMEGSSTGVSERSAVLQDMNSEKGDTSSMGDSQKEESPSQINANSQIMTKDDGQSNRRENHGMDISYLTRDGCEMNLLGSDNIVPFQEYPSSVPSSSSVQEQSGQEIQRTFIEVRRSSSSSSFAPSSILPEIPLEKGEPANNTFSQPEKEVQNTFEEANVYTSLKPMTRTYSMPTQLSTHWQESSAANVPAHQIQDIVSNVSGEKPLPSETGMLKIVQLNLMNGQSTQNEKEQSKSIPKSNSPELTLAKDNSSPIADKLKRYRRNYYYYELNWPHDPISSFSVKQRIKSFENLAIFDRPLVKAIDIHSSTLSPKLPVGRRLSGGVSAVSTTSVNDAVQALRRSLSSYCESEGPASPRMTRSSTSTALTSLPQNSAKNSRDDAELKNDRDTAEGRSESLPPSTTLVRRSKASGGHIRHVPLSRSKLRELRALSMPDLDKLCDEDFSMESKPTHFKTEVAVPPVAKPLDMATENLPHLNDCSGPSGLVMASRHQSKESSPWNSGPGTPGSASDEEVLQNDSNLNRTHSEKSWSISLDQLLVSTLDQQKLQSVLSSVTAKCDVSSLLQEAKAQAESKEDVYVVVLNKEEGTGLGFSVAGGVDLEQKSIIVHRVFSKGVASQEGIIHRGDLILSINGVSLAGSVHGDVLNALHQARLHRYAVVVIKKERDGEKKHSPASEKSAFGKPTLGTSTRGRGADPGADLCDSIGVELLKTSAGLGFSLDGGKASISGDRPLIIKRIFKGGAAEQDGRLEVGDKILAVGGKPLMGLMHYDAWNIIKSVPEGPVQLLVRKHQLPA</sequence>
<feature type="compositionally biased region" description="Polar residues" evidence="1">
    <location>
        <begin position="128"/>
        <end position="138"/>
    </location>
</feature>
<feature type="region of interest" description="Disordered" evidence="1">
    <location>
        <begin position="516"/>
        <end position="557"/>
    </location>
</feature>
<dbReference type="CDD" id="cd06762">
    <property type="entry name" value="PDZ6_PDZD2-PDZ3_hPro-IL-16-like"/>
    <property type="match status" value="1"/>
</dbReference>
<feature type="compositionally biased region" description="Polar residues" evidence="1">
    <location>
        <begin position="246"/>
        <end position="256"/>
    </location>
</feature>
<feature type="compositionally biased region" description="Low complexity" evidence="1">
    <location>
        <begin position="972"/>
        <end position="983"/>
    </location>
</feature>
<feature type="compositionally biased region" description="Basic and acidic residues" evidence="1">
    <location>
        <begin position="990"/>
        <end position="1008"/>
    </location>
</feature>
<accession>A0A9Q0XYN6</accession>
<feature type="compositionally biased region" description="Polar residues" evidence="1">
    <location>
        <begin position="651"/>
        <end position="661"/>
    </location>
</feature>
<feature type="compositionally biased region" description="Polar residues" evidence="1">
    <location>
        <begin position="848"/>
        <end position="865"/>
    </location>
</feature>
<feature type="domain" description="PDZ" evidence="2">
    <location>
        <begin position="1192"/>
        <end position="1264"/>
    </location>
</feature>
<evidence type="ECO:0000313" key="4">
    <source>
        <dbReference type="Proteomes" id="UP001142489"/>
    </source>
</evidence>
<dbReference type="InterPro" id="IPR036034">
    <property type="entry name" value="PDZ_sf"/>
</dbReference>
<feature type="region of interest" description="Disordered" evidence="1">
    <location>
        <begin position="360"/>
        <end position="400"/>
    </location>
</feature>
<keyword evidence="4" id="KW-1185">Reference proteome</keyword>
<protein>
    <recommendedName>
        <fullName evidence="2">PDZ domain-containing protein</fullName>
    </recommendedName>
</protein>
<feature type="compositionally biased region" description="Polar residues" evidence="1">
    <location>
        <begin position="592"/>
        <end position="609"/>
    </location>
</feature>
<feature type="compositionally biased region" description="Polar residues" evidence="1">
    <location>
        <begin position="522"/>
        <end position="557"/>
    </location>
</feature>
<feature type="domain" description="PDZ" evidence="2">
    <location>
        <begin position="1"/>
        <end position="61"/>
    </location>
</feature>
<name>A0A9Q0XYN6_9SAUR</name>
<feature type="region of interest" description="Disordered" evidence="1">
    <location>
        <begin position="632"/>
        <end position="672"/>
    </location>
</feature>
<dbReference type="PANTHER" id="PTHR11324">
    <property type="entry name" value="IL16-RELATED"/>
    <property type="match status" value="1"/>
</dbReference>
<dbReference type="PANTHER" id="PTHR11324:SF16">
    <property type="entry name" value="PDZ DOMAIN-CONTAINING PROTEIN 2"/>
    <property type="match status" value="1"/>
</dbReference>
<gene>
    <name evidence="3" type="ORF">JRQ81_013201</name>
</gene>
<feature type="compositionally biased region" description="Polar residues" evidence="1">
    <location>
        <begin position="753"/>
        <end position="764"/>
    </location>
</feature>
<reference evidence="3" key="1">
    <citation type="journal article" date="2023" name="DNA Res.">
        <title>Chromosome-level genome assembly of Phrynocephalus forsythii using third-generation DNA sequencing and Hi-C analysis.</title>
        <authorList>
            <person name="Qi Y."/>
            <person name="Zhao W."/>
            <person name="Zhao Y."/>
            <person name="Niu C."/>
            <person name="Cao S."/>
            <person name="Zhang Y."/>
        </authorList>
    </citation>
    <scope>NUCLEOTIDE SEQUENCE</scope>
    <source>
        <tissue evidence="3">Muscle</tissue>
    </source>
</reference>